<keyword evidence="2" id="KW-1185">Reference proteome</keyword>
<reference evidence="1" key="1">
    <citation type="submission" date="2023-03" db="EMBL/GenBank/DDBJ databases">
        <title>Chromosome-level genomes of two armyworms, Mythimna separata and Mythimna loreyi, provide insights into the biosynthesis and reception of sex pheromones.</title>
        <authorList>
            <person name="Zhao H."/>
        </authorList>
    </citation>
    <scope>NUCLEOTIDE SEQUENCE</scope>
    <source>
        <strain evidence="1">BeijingLab</strain>
    </source>
</reference>
<evidence type="ECO:0000313" key="2">
    <source>
        <dbReference type="Proteomes" id="UP001231649"/>
    </source>
</evidence>
<protein>
    <submittedName>
        <fullName evidence="1">Uncharacterized protein</fullName>
    </submittedName>
</protein>
<evidence type="ECO:0000313" key="1">
    <source>
        <dbReference type="EMBL" id="KAJ8714967.1"/>
    </source>
</evidence>
<dbReference type="EMBL" id="CM056793">
    <property type="protein sequence ID" value="KAJ8714967.1"/>
    <property type="molecule type" value="Genomic_DNA"/>
</dbReference>
<name>A0ACC2QEN7_9NEOP</name>
<dbReference type="Proteomes" id="UP001231649">
    <property type="component" value="Chromosome 17"/>
</dbReference>
<organism evidence="1 2">
    <name type="scientific">Mythimna loreyi</name>
    <dbReference type="NCBI Taxonomy" id="667449"/>
    <lineage>
        <taxon>Eukaryota</taxon>
        <taxon>Metazoa</taxon>
        <taxon>Ecdysozoa</taxon>
        <taxon>Arthropoda</taxon>
        <taxon>Hexapoda</taxon>
        <taxon>Insecta</taxon>
        <taxon>Pterygota</taxon>
        <taxon>Neoptera</taxon>
        <taxon>Endopterygota</taxon>
        <taxon>Lepidoptera</taxon>
        <taxon>Glossata</taxon>
        <taxon>Ditrysia</taxon>
        <taxon>Noctuoidea</taxon>
        <taxon>Noctuidae</taxon>
        <taxon>Noctuinae</taxon>
        <taxon>Hadenini</taxon>
        <taxon>Mythimna</taxon>
    </lineage>
</organism>
<accession>A0ACC2QEN7</accession>
<proteinExistence type="predicted"/>
<comment type="caution">
    <text evidence="1">The sequence shown here is derived from an EMBL/GenBank/DDBJ whole genome shotgun (WGS) entry which is preliminary data.</text>
</comment>
<gene>
    <name evidence="1" type="ORF">PYW08_004948</name>
</gene>
<sequence>MSVKLVLACIESQFASRTEQVRDHQSCIHLALIVVLCVKTKPKKMSSYKVLLALAVFVVVVKAQRPFYAGLSPIGYPAVQQDFIQNRFGEDEDYPVDARGDRNLINRLDALPAENQPFWYLNWRQYENYRRNPQNYPQRPNNFIGF</sequence>